<dbReference type="EMBL" id="CM020619">
    <property type="protein sequence ID" value="KAK1865844.1"/>
    <property type="molecule type" value="Genomic_DNA"/>
</dbReference>
<protein>
    <submittedName>
        <fullName evidence="1">Uncharacterized protein</fullName>
    </submittedName>
</protein>
<name>A0ACC3C6U0_PYRYE</name>
<keyword evidence="2" id="KW-1185">Reference proteome</keyword>
<accession>A0ACC3C6U0</accession>
<evidence type="ECO:0000313" key="1">
    <source>
        <dbReference type="EMBL" id="KAK1865844.1"/>
    </source>
</evidence>
<organism evidence="1 2">
    <name type="scientific">Pyropia yezoensis</name>
    <name type="common">Susabi-nori</name>
    <name type="synonym">Porphyra yezoensis</name>
    <dbReference type="NCBI Taxonomy" id="2788"/>
    <lineage>
        <taxon>Eukaryota</taxon>
        <taxon>Rhodophyta</taxon>
        <taxon>Bangiophyceae</taxon>
        <taxon>Bangiales</taxon>
        <taxon>Bangiaceae</taxon>
        <taxon>Pyropia</taxon>
    </lineage>
</organism>
<proteinExistence type="predicted"/>
<dbReference type="Proteomes" id="UP000798662">
    <property type="component" value="Chromosome 2"/>
</dbReference>
<reference evidence="1" key="1">
    <citation type="submission" date="2019-11" db="EMBL/GenBank/DDBJ databases">
        <title>Nori genome reveals adaptations in red seaweeds to the harsh intertidal environment.</title>
        <authorList>
            <person name="Wang D."/>
            <person name="Mao Y."/>
        </authorList>
    </citation>
    <scope>NUCLEOTIDE SEQUENCE</scope>
    <source>
        <tissue evidence="1">Gametophyte</tissue>
    </source>
</reference>
<evidence type="ECO:0000313" key="2">
    <source>
        <dbReference type="Proteomes" id="UP000798662"/>
    </source>
</evidence>
<sequence>MGGGLTALGRGVEGGGGGGGGGGGEIQNPASERGRTGEEGWAGYGEERLTGALGAARRRGCGGLARRGLRCRRRQRPRPLCLRHRPPSTHSRATTPPLLLPPSPSLVDHRAIACLPPRRHRPCRPAAEPAASGTVAAAAAIPATRRSAPSPTPRAPPPSCARRVRRLWLPTDTQGRLNSPSALVEWKSGDGSYDDG</sequence>
<gene>
    <name evidence="1" type="ORF">I4F81_008367</name>
</gene>
<comment type="caution">
    <text evidence="1">The sequence shown here is derived from an EMBL/GenBank/DDBJ whole genome shotgun (WGS) entry which is preliminary data.</text>
</comment>